<dbReference type="PANTHER" id="PTHR32303">
    <property type="entry name" value="QUINOPROTEIN ALCOHOL DEHYDROGENASE (CYTOCHROME C)"/>
    <property type="match status" value="1"/>
</dbReference>
<dbReference type="InterPro" id="IPR002372">
    <property type="entry name" value="PQQ_rpt_dom"/>
</dbReference>
<feature type="domain" description="Pyrrolo-quinoline quinone repeat" evidence="4">
    <location>
        <begin position="234"/>
        <end position="302"/>
    </location>
</feature>
<dbReference type="AlphaFoldDB" id="A0A381Y425"/>
<evidence type="ECO:0000256" key="3">
    <source>
        <dbReference type="ARBA" id="ARBA00023002"/>
    </source>
</evidence>
<dbReference type="InterPro" id="IPR011047">
    <property type="entry name" value="Quinoprotein_ADH-like_sf"/>
</dbReference>
<comment type="cofactor">
    <cofactor evidence="1">
        <name>pyrroloquinoline quinone</name>
        <dbReference type="ChEBI" id="CHEBI:58442"/>
    </cofactor>
</comment>
<accession>A0A381Y425</accession>
<dbReference type="Pfam" id="PF01011">
    <property type="entry name" value="PQQ"/>
    <property type="match status" value="2"/>
</dbReference>
<dbReference type="GO" id="GO:0016491">
    <property type="term" value="F:oxidoreductase activity"/>
    <property type="evidence" value="ECO:0007669"/>
    <property type="project" value="UniProtKB-KW"/>
</dbReference>
<dbReference type="EMBL" id="UINC01017233">
    <property type="protein sequence ID" value="SVA71157.1"/>
    <property type="molecule type" value="Genomic_DNA"/>
</dbReference>
<proteinExistence type="inferred from homology"/>
<evidence type="ECO:0000256" key="2">
    <source>
        <dbReference type="ARBA" id="ARBA00008156"/>
    </source>
</evidence>
<comment type="similarity">
    <text evidence="2">Belongs to the bacterial PQQ dehydrogenase family.</text>
</comment>
<dbReference type="SUPFAM" id="SSF50998">
    <property type="entry name" value="Quinoprotein alcohol dehydrogenase-like"/>
    <property type="match status" value="1"/>
</dbReference>
<evidence type="ECO:0000313" key="5">
    <source>
        <dbReference type="EMBL" id="SVA71157.1"/>
    </source>
</evidence>
<name>A0A381Y425_9ZZZZ</name>
<gene>
    <name evidence="5" type="ORF">METZ01_LOCUS124011</name>
</gene>
<protein>
    <recommendedName>
        <fullName evidence="4">Pyrrolo-quinoline quinone repeat domain-containing protein</fullName>
    </recommendedName>
</protein>
<keyword evidence="3" id="KW-0560">Oxidoreductase</keyword>
<organism evidence="5">
    <name type="scientific">marine metagenome</name>
    <dbReference type="NCBI Taxonomy" id="408172"/>
    <lineage>
        <taxon>unclassified sequences</taxon>
        <taxon>metagenomes</taxon>
        <taxon>ecological metagenomes</taxon>
    </lineage>
</organism>
<evidence type="ECO:0000259" key="4">
    <source>
        <dbReference type="Pfam" id="PF01011"/>
    </source>
</evidence>
<feature type="domain" description="Pyrrolo-quinoline quinone repeat" evidence="4">
    <location>
        <begin position="4"/>
        <end position="122"/>
    </location>
</feature>
<reference evidence="5" key="1">
    <citation type="submission" date="2018-05" db="EMBL/GenBank/DDBJ databases">
        <authorList>
            <person name="Lanie J.A."/>
            <person name="Ng W.-L."/>
            <person name="Kazmierczak K.M."/>
            <person name="Andrzejewski T.M."/>
            <person name="Davidsen T.M."/>
            <person name="Wayne K.J."/>
            <person name="Tettelin H."/>
            <person name="Glass J.I."/>
            <person name="Rusch D."/>
            <person name="Podicherti R."/>
            <person name="Tsui H.-C.T."/>
            <person name="Winkler M.E."/>
        </authorList>
    </citation>
    <scope>NUCLEOTIDE SEQUENCE</scope>
</reference>
<evidence type="ECO:0000256" key="1">
    <source>
        <dbReference type="ARBA" id="ARBA00001931"/>
    </source>
</evidence>
<dbReference type="Gene3D" id="2.140.10.10">
    <property type="entry name" value="Quinoprotein alcohol dehydrogenase-like superfamily"/>
    <property type="match status" value="1"/>
</dbReference>
<sequence length="342" mass="37125">MVGSYDPLLDLVYWGTGPPAPLPEKLRGAGKADLLFTNSTLALDPDTGEMSWYFQHLPRDNWDLDHVFERMIVETEVSPNPSEVPWISPDLQPGTRRKVITGVPGKTGLIWTLDAATGKFLWARPTVYQNIMTGLDLRTGRPIIDESTTPQSVENAAFACPHLLGGKNQPSGAYSPDTNAMYMPLNNACMDIAMSVEEAGPSDGYDVRVTVRHLPGVDPDTADVGRLEATSASSGETLWTYEQRAPIYGSVLTTGGNLLFSGDVIRRFRAFDAENGSVLWETILNGPVSGRPMTYSVDGRQYLAIGAGGLTQGTSFLQLTPELTTPSGSNTLFVFALPERQP</sequence>
<dbReference type="PANTHER" id="PTHR32303:SF20">
    <property type="entry name" value="QUINOPROTEIN ETHANOL DEHYDROGENASE"/>
    <property type="match status" value="1"/>
</dbReference>